<feature type="transmembrane region" description="Helical" evidence="1">
    <location>
        <begin position="12"/>
        <end position="28"/>
    </location>
</feature>
<dbReference type="Proteomes" id="UP000000249">
    <property type="component" value="Chromosome 2"/>
</dbReference>
<proteinExistence type="predicted"/>
<dbReference type="OrthoDB" id="9154573at2"/>
<keyword evidence="1" id="KW-0812">Transmembrane</keyword>
<dbReference type="Pfam" id="PF19865">
    <property type="entry name" value="DUF6338"/>
    <property type="match status" value="1"/>
</dbReference>
<dbReference type="KEGG" id="vcr:VC395_A0330"/>
<evidence type="ECO:0000256" key="1">
    <source>
        <dbReference type="SAM" id="Phobius"/>
    </source>
</evidence>
<gene>
    <name evidence="2" type="ordered locus">VC0395_0891</name>
    <name evidence="3" type="ordered locus">VC0395_0894</name>
</gene>
<dbReference type="PATRIC" id="fig|345073.21.peg.3090"/>
<dbReference type="eggNOG" id="ENOG5033C3B">
    <property type="taxonomic scope" value="Bacteria"/>
</dbReference>
<organism evidence="3 4">
    <name type="scientific">Vibrio cholerae serotype O1 (strain ATCC 39541 / Classical Ogawa 395 / O395)</name>
    <dbReference type="NCBI Taxonomy" id="345073"/>
    <lineage>
        <taxon>Bacteria</taxon>
        <taxon>Pseudomonadati</taxon>
        <taxon>Pseudomonadota</taxon>
        <taxon>Gammaproteobacteria</taxon>
        <taxon>Vibrionales</taxon>
        <taxon>Vibrionaceae</taxon>
        <taxon>Vibrio</taxon>
    </lineage>
</organism>
<protein>
    <submittedName>
        <fullName evidence="3">Uncharacterized protein</fullName>
    </submittedName>
</protein>
<dbReference type="KEGG" id="vco:VC0395_0894"/>
<evidence type="ECO:0000313" key="2">
    <source>
        <dbReference type="EMBL" id="ABQ18383.1"/>
    </source>
</evidence>
<keyword evidence="1" id="KW-1133">Transmembrane helix</keyword>
<sequence>MENLTNDVITILQYLLPGFVSAWVFYSLTSYPKPSQFERVVQALIFTIFIQAIVVVVEFSVRWLCATYEITGVPDKFGLVGSVVTAILLGVAFAGFANNDLLHKCLRRCLITRETSYPSEWFGAFLQDVTFVVLHLNDERRLYGWPIEWPSEPHKGHFVIADPSWLNDDGTEAEITGVSKLVISASEVKWVEFLEKNWE</sequence>
<reference evidence="3 4" key="1">
    <citation type="submission" date="2007-03" db="EMBL/GenBank/DDBJ databases">
        <authorList>
            <person name="Heidelberg J."/>
        </authorList>
    </citation>
    <scope>NUCLEOTIDE SEQUENCE [LARGE SCALE GENOMIC DNA]</scope>
    <source>
        <strain evidence="4">ATCC 39541 / Classical Ogawa 395 / O395</strain>
        <strain evidence="3">O395</strain>
    </source>
</reference>
<dbReference type="KEGG" id="vcr:VC395_A0375"/>
<feature type="transmembrane region" description="Helical" evidence="1">
    <location>
        <begin position="77"/>
        <end position="98"/>
    </location>
</feature>
<feature type="transmembrane region" description="Helical" evidence="1">
    <location>
        <begin position="40"/>
        <end position="57"/>
    </location>
</feature>
<keyword evidence="1" id="KW-0472">Membrane</keyword>
<evidence type="ECO:0000313" key="4">
    <source>
        <dbReference type="Proteomes" id="UP000000249"/>
    </source>
</evidence>
<dbReference type="EMBL" id="CP000626">
    <property type="protein sequence ID" value="ABQ18383.1"/>
    <property type="molecule type" value="Genomic_DNA"/>
</dbReference>
<dbReference type="KEGG" id="vco:VC0395_0891"/>
<dbReference type="KEGG" id="vcr:VC395_A0377"/>
<dbReference type="EMBL" id="CP000626">
    <property type="protein sequence ID" value="ABQ18693.1"/>
    <property type="molecule type" value="Genomic_DNA"/>
</dbReference>
<dbReference type="InterPro" id="IPR045919">
    <property type="entry name" value="DUF6338"/>
</dbReference>
<name>A0A0H3AFQ2_VIBC3</name>
<evidence type="ECO:0000313" key="3">
    <source>
        <dbReference type="EMBL" id="ABQ18693.1"/>
    </source>
</evidence>
<dbReference type="RefSeq" id="WP_000429495.1">
    <property type="nucleotide sequence ID" value="NC_009456.1"/>
</dbReference>
<dbReference type="AlphaFoldDB" id="A0A0H3AFQ2"/>
<accession>A0A0H3AFQ2</accession>